<evidence type="ECO:0000259" key="2">
    <source>
        <dbReference type="SMART" id="SM00226"/>
    </source>
</evidence>
<dbReference type="GO" id="GO:0046685">
    <property type="term" value="P:response to arsenic-containing substance"/>
    <property type="evidence" value="ECO:0007669"/>
    <property type="project" value="UniProtKB-KW"/>
</dbReference>
<evidence type="ECO:0000256" key="1">
    <source>
        <dbReference type="ARBA" id="ARBA00022849"/>
    </source>
</evidence>
<dbReference type="EMBL" id="VAUP01000015">
    <property type="protein sequence ID" value="TLX44075.1"/>
    <property type="molecule type" value="Genomic_DNA"/>
</dbReference>
<dbReference type="RefSeq" id="WP_138398977.1">
    <property type="nucleotide sequence ID" value="NZ_JBAFVI010000001.1"/>
</dbReference>
<sequence>MPDDHVFNVLFLCMANSARSLMAESILNRLGQGHFKAYSAGIAPTGEVHPETTKLLAGLNYDVSGLRSKSWAEFTGPDAPHFDFVFTVCDDAGNETCPVLPGEPWRRMSAHWGIPDPKLANGTATELSFAFADAYRLLHRRIAIFVALPLSSLDRLALQEHLKEIGQATVAAQAQTLAG</sequence>
<name>A0A6C1KIQ6_XANAU</name>
<comment type="caution">
    <text evidence="3">The sequence shown here is derived from an EMBL/GenBank/DDBJ whole genome shotgun (WGS) entry which is preliminary data.</text>
</comment>
<dbReference type="AlphaFoldDB" id="A0A6C1KIQ6"/>
<keyword evidence="1" id="KW-0059">Arsenical resistance</keyword>
<feature type="domain" description="Phosphotyrosine protein phosphatase I" evidence="2">
    <location>
        <begin position="7"/>
        <end position="148"/>
    </location>
</feature>
<dbReference type="PANTHER" id="PTHR43428">
    <property type="entry name" value="ARSENATE REDUCTASE"/>
    <property type="match status" value="1"/>
</dbReference>
<organism evidence="3 4">
    <name type="scientific">Xanthobacter autotrophicus</name>
    <dbReference type="NCBI Taxonomy" id="280"/>
    <lineage>
        <taxon>Bacteria</taxon>
        <taxon>Pseudomonadati</taxon>
        <taxon>Pseudomonadota</taxon>
        <taxon>Alphaproteobacteria</taxon>
        <taxon>Hyphomicrobiales</taxon>
        <taxon>Xanthobacteraceae</taxon>
        <taxon>Xanthobacter</taxon>
    </lineage>
</organism>
<dbReference type="GeneID" id="95773454"/>
<dbReference type="Pfam" id="PF01451">
    <property type="entry name" value="LMWPc"/>
    <property type="match status" value="1"/>
</dbReference>
<dbReference type="SUPFAM" id="SSF52788">
    <property type="entry name" value="Phosphotyrosine protein phosphatases I"/>
    <property type="match status" value="1"/>
</dbReference>
<evidence type="ECO:0000313" key="3">
    <source>
        <dbReference type="EMBL" id="TLX44075.1"/>
    </source>
</evidence>
<proteinExistence type="predicted"/>
<protein>
    <submittedName>
        <fullName evidence="3">Arsenate reductase ArsC</fullName>
    </submittedName>
</protein>
<dbReference type="PANTHER" id="PTHR43428:SF1">
    <property type="entry name" value="ARSENATE REDUCTASE"/>
    <property type="match status" value="1"/>
</dbReference>
<dbReference type="InterPro" id="IPR023485">
    <property type="entry name" value="Ptyr_pPase"/>
</dbReference>
<dbReference type="Gene3D" id="3.40.50.2300">
    <property type="match status" value="1"/>
</dbReference>
<accession>A0A6C1KIQ6</accession>
<dbReference type="OrthoDB" id="9793058at2"/>
<dbReference type="Proteomes" id="UP000305131">
    <property type="component" value="Unassembled WGS sequence"/>
</dbReference>
<evidence type="ECO:0000313" key="4">
    <source>
        <dbReference type="Proteomes" id="UP000305131"/>
    </source>
</evidence>
<reference evidence="3 4" key="1">
    <citation type="submission" date="2019-05" db="EMBL/GenBank/DDBJ databases">
        <authorList>
            <person name="Zhou X."/>
        </authorList>
    </citation>
    <scope>NUCLEOTIDE SEQUENCE [LARGE SCALE GENOMIC DNA]</scope>
    <source>
        <strain evidence="3 4">DSM 432</strain>
    </source>
</reference>
<gene>
    <name evidence="3" type="ORF">FBQ73_08320</name>
</gene>
<dbReference type="CDD" id="cd16345">
    <property type="entry name" value="LMWP_ArsC"/>
    <property type="match status" value="1"/>
</dbReference>
<dbReference type="SMART" id="SM00226">
    <property type="entry name" value="LMWPc"/>
    <property type="match status" value="1"/>
</dbReference>
<dbReference type="InterPro" id="IPR036196">
    <property type="entry name" value="Ptyr_pPase_sf"/>
</dbReference>